<sequence length="1505" mass="170483">MTAFMRKSIESLLKDKEIRRSHNAELRRACEEALEILKDNQVEVGESGVLPTPGAKSPIIDSVFLPLELACKSKSAGIVTCSLDSIQKLVAYGRFNGAPRAFYDKLTESVAHAFSGPQTDAEVQLQVIKALLTIVTSANISVHENSLLLAVKTCFNIFLAGRNMINQTVAKATLNQMLNNIFSKMEAASRDFKNIPPLPLLKDTDSHRAVTPLISELIDKVIDPTEEHTHIHKVLQNDCFLVLRSLCKLSIAPIPSDETSDNKSHGLRSKILSLHLLLSILQNGGETFTSDHIFISVLKQYLCVALSVNGVSIISEVFELSIAIFISILTQYRKYLKSQIEIFFKEICLNILEAASSSFEQKWKVIQGISKICEDPQIVVDIFVNYDCDLNAANIFERLVDDLSKIAQGRQAFDVGATPLQVKKIRIKGLECLVSILKCLVEWSKELYVNPHYKPMVTENGHHAPSKEEEPNLENSDHPSQYEKVKQHKDVLEQGIRLFNQKPSKGIRYLFNRQICQDNSNSIASFFHSENNRLNKTTLGEFLGDLENKEIMYSYVDLMDFGSINFVKALRHFLEGFRLPGEAQKIDRLMEKFASRYFQCNPTQDLFASADTAYVLAYSIIMLTTDLHSSQVKKKMTKEEFIRNNRGINDSEDLPEDYLSNIYEEIASSEIKMRSNTSEVGKTGFVADQKKRNQIWSMESVNISQTAGALMESACTRSDVFTSARHLDHVKPMFKLLWSPVLAAFSVGLQDCDDAEISQLCLGGIQCAIRISCIFGFSLERNAFIQALARFTLLTDSSNVTEIKAKNIDTIKTLISIAHSDGNYLSSSWLEIMKCISQLEFAQMVGTNGSMNGSNYSISAGSLISAASSKALSLAENGPKLSSDGDYYNARESLNEANSQSVIVAVDRIFTGSKNLNGDAIVDFVKALCQVSRDEISSEPKPRMFSLIKLVEISYYNMERIRLQWSRIWAVLGNHFNVVGCNESQNISFFAVDSLKQLSLKFLEKGELDNFHFQKDFLRPFEFIVKNNKSTQIRDMVVRCIAQMVQSQARNIKSGWKNILSTFTLAAGDEDGAVVTLSFQSILYIVNSMLDDTNEITVVDFFQDCIKCLSEYACNVLFPEIAMEALQHVRKCANFVAERKSKFLNNDETDDQDRVWIRGWFPILFELSCVMNRSKLDIRTRSLTILFEIVKNYGGLFEKHWWRDLFQVIFRIFDVGKIDDERSSHQNEWIDTTCNHALYATTDVFNEFFRVLSSILLLDLLSLYQWCISQENDQLSKSAISCLKNLVVTNEKLIDQESESLILKFLGDVVSATFANGSRPSLNRIVIHLDVISTVKSVVFNRLENNSSVISLRDENYIKIIDNLVMSHRSAKELMSRMEDKTMLPVLTKYETSSLTCCLEILFEFYVDESSDLNSKLLDILRESFSYYLSMTSKLQKDEWNSLLLVTFNHLYTVNDEKFIQLMPELYNHTCDILSSHISNELKVIICKVMKRVGLCFDIVKKSPR</sequence>
<evidence type="ECO:0000259" key="8">
    <source>
        <dbReference type="PROSITE" id="PS50190"/>
    </source>
</evidence>
<dbReference type="FunFam" id="1.10.1000.11:FF:000003">
    <property type="entry name" value="Brefeldin A-inhibited guanine nucleotide-exchange protein 1"/>
    <property type="match status" value="1"/>
</dbReference>
<dbReference type="InterPro" id="IPR015403">
    <property type="entry name" value="Mon2/Sec7/BIG1-like_HDS"/>
</dbReference>
<evidence type="ECO:0000256" key="2">
    <source>
        <dbReference type="ARBA" id="ARBA00004496"/>
    </source>
</evidence>
<evidence type="ECO:0000256" key="1">
    <source>
        <dbReference type="ARBA" id="ARBA00004370"/>
    </source>
</evidence>
<protein>
    <recommendedName>
        <fullName evidence="8">SEC7 domain-containing protein</fullName>
    </recommendedName>
</protein>
<feature type="compositionally biased region" description="Basic and acidic residues" evidence="7">
    <location>
        <begin position="460"/>
        <end position="483"/>
    </location>
</feature>
<dbReference type="PROSITE" id="PS50190">
    <property type="entry name" value="SEC7"/>
    <property type="match status" value="1"/>
</dbReference>
<dbReference type="InterPro" id="IPR046455">
    <property type="entry name" value="Sec7/BIG1-like_C"/>
</dbReference>
<dbReference type="PANTHER" id="PTHR10663:SF375">
    <property type="entry name" value="LD29171P"/>
    <property type="match status" value="1"/>
</dbReference>
<dbReference type="GO" id="GO:0016020">
    <property type="term" value="C:membrane"/>
    <property type="evidence" value="ECO:0007669"/>
    <property type="project" value="UniProtKB-SubCell"/>
</dbReference>
<keyword evidence="6" id="KW-0472">Membrane</keyword>
<dbReference type="InterPro" id="IPR011989">
    <property type="entry name" value="ARM-like"/>
</dbReference>
<organism evidence="9">
    <name type="scientific">Lepeophtheirus salmonis</name>
    <name type="common">Salmon louse</name>
    <name type="synonym">Caligus salmonis</name>
    <dbReference type="NCBI Taxonomy" id="72036"/>
    <lineage>
        <taxon>Eukaryota</taxon>
        <taxon>Metazoa</taxon>
        <taxon>Ecdysozoa</taxon>
        <taxon>Arthropoda</taxon>
        <taxon>Crustacea</taxon>
        <taxon>Multicrustacea</taxon>
        <taxon>Hexanauplia</taxon>
        <taxon>Copepoda</taxon>
        <taxon>Siphonostomatoida</taxon>
        <taxon>Caligidae</taxon>
        <taxon>Lepeophtheirus</taxon>
    </lineage>
</organism>
<dbReference type="InterPro" id="IPR023394">
    <property type="entry name" value="Sec7_C_sf"/>
</dbReference>
<reference evidence="9" key="1">
    <citation type="submission" date="2014-05" db="EMBL/GenBank/DDBJ databases">
        <authorList>
            <person name="Chronopoulou M."/>
        </authorList>
    </citation>
    <scope>NUCLEOTIDE SEQUENCE</scope>
    <source>
        <tissue evidence="9">Whole organism</tissue>
    </source>
</reference>
<dbReference type="GO" id="GO:0032012">
    <property type="term" value="P:regulation of ARF protein signal transduction"/>
    <property type="evidence" value="ECO:0007669"/>
    <property type="project" value="InterPro"/>
</dbReference>
<dbReference type="Gene3D" id="1.25.10.10">
    <property type="entry name" value="Leucine-rich Repeat Variant"/>
    <property type="match status" value="1"/>
</dbReference>
<dbReference type="SUPFAM" id="SSF48425">
    <property type="entry name" value="Sec7 domain"/>
    <property type="match status" value="1"/>
</dbReference>
<dbReference type="Pfam" id="PF12783">
    <property type="entry name" value="Sec7-like_HUS"/>
    <property type="match status" value="1"/>
</dbReference>
<dbReference type="Gene3D" id="1.10.1000.11">
    <property type="entry name" value="Arf Nucleotide-binding Site Opener,domain 2"/>
    <property type="match status" value="1"/>
</dbReference>
<comment type="subcellular location">
    <subcellularLocation>
        <location evidence="2">Cytoplasm</location>
    </subcellularLocation>
    <subcellularLocation>
        <location evidence="1">Membrane</location>
    </subcellularLocation>
</comment>
<dbReference type="InterPro" id="IPR032691">
    <property type="entry name" value="Mon2/Sec7/BIG1-like_HUS"/>
</dbReference>
<evidence type="ECO:0000256" key="4">
    <source>
        <dbReference type="ARBA" id="ARBA00022490"/>
    </source>
</evidence>
<evidence type="ECO:0000256" key="5">
    <source>
        <dbReference type="ARBA" id="ARBA00022927"/>
    </source>
</evidence>
<name>A0A0K2TC23_LEPSM</name>
<dbReference type="EMBL" id="HACA01005771">
    <property type="protein sequence ID" value="CDW23132.1"/>
    <property type="molecule type" value="Transcribed_RNA"/>
</dbReference>
<dbReference type="InterPro" id="IPR016024">
    <property type="entry name" value="ARM-type_fold"/>
</dbReference>
<dbReference type="Gene3D" id="1.10.220.20">
    <property type="match status" value="1"/>
</dbReference>
<dbReference type="SUPFAM" id="SSF48371">
    <property type="entry name" value="ARM repeat"/>
    <property type="match status" value="1"/>
</dbReference>
<feature type="domain" description="SEC7" evidence="8">
    <location>
        <begin position="481"/>
        <end position="669"/>
    </location>
</feature>
<dbReference type="GeneID" id="121118966"/>
<accession>A0A0K2TC23</accession>
<dbReference type="RefSeq" id="XP_040569507.1">
    <property type="nucleotide sequence ID" value="XM_040713573.2"/>
</dbReference>
<dbReference type="Pfam" id="PF01369">
    <property type="entry name" value="Sec7"/>
    <property type="match status" value="1"/>
</dbReference>
<evidence type="ECO:0000256" key="6">
    <source>
        <dbReference type="ARBA" id="ARBA00023136"/>
    </source>
</evidence>
<evidence type="ECO:0000313" key="9">
    <source>
        <dbReference type="EMBL" id="CDW23132.1"/>
    </source>
</evidence>
<dbReference type="CDD" id="cd00171">
    <property type="entry name" value="Sec7"/>
    <property type="match status" value="1"/>
</dbReference>
<dbReference type="OrthoDB" id="18431at2759"/>
<dbReference type="GO" id="GO:0005737">
    <property type="term" value="C:cytoplasm"/>
    <property type="evidence" value="ECO:0007669"/>
    <property type="project" value="UniProtKB-SubCell"/>
</dbReference>
<keyword evidence="5" id="KW-0653">Protein transport</keyword>
<gene>
    <name evidence="9" type="primary">sec71</name>
</gene>
<proteinExistence type="predicted"/>
<dbReference type="InterPro" id="IPR035999">
    <property type="entry name" value="Sec7_dom_sf"/>
</dbReference>
<dbReference type="InterPro" id="IPR032629">
    <property type="entry name" value="DCB_dom"/>
</dbReference>
<keyword evidence="3" id="KW-0813">Transport</keyword>
<dbReference type="GO" id="GO:0005085">
    <property type="term" value="F:guanyl-nucleotide exchange factor activity"/>
    <property type="evidence" value="ECO:0007669"/>
    <property type="project" value="InterPro"/>
</dbReference>
<feature type="region of interest" description="Disordered" evidence="7">
    <location>
        <begin position="459"/>
        <end position="483"/>
    </location>
</feature>
<dbReference type="SMART" id="SM00222">
    <property type="entry name" value="Sec7"/>
    <property type="match status" value="1"/>
</dbReference>
<dbReference type="PANTHER" id="PTHR10663">
    <property type="entry name" value="GUANYL-NUCLEOTIDE EXCHANGE FACTOR"/>
    <property type="match status" value="1"/>
</dbReference>
<evidence type="ECO:0000256" key="7">
    <source>
        <dbReference type="SAM" id="MobiDB-lite"/>
    </source>
</evidence>
<dbReference type="Pfam" id="PF20252">
    <property type="entry name" value="BIG2_C"/>
    <property type="match status" value="1"/>
</dbReference>
<dbReference type="GO" id="GO:0015031">
    <property type="term" value="P:protein transport"/>
    <property type="evidence" value="ECO:0007669"/>
    <property type="project" value="UniProtKB-KW"/>
</dbReference>
<dbReference type="Pfam" id="PF16213">
    <property type="entry name" value="DCB"/>
    <property type="match status" value="1"/>
</dbReference>
<dbReference type="Pfam" id="PF09324">
    <property type="entry name" value="Sec7-like_HDS"/>
    <property type="match status" value="1"/>
</dbReference>
<dbReference type="InterPro" id="IPR000904">
    <property type="entry name" value="Sec7_dom"/>
</dbReference>
<evidence type="ECO:0000256" key="3">
    <source>
        <dbReference type="ARBA" id="ARBA00022448"/>
    </source>
</evidence>
<keyword evidence="4" id="KW-0963">Cytoplasm</keyword>